<feature type="transmembrane region" description="Helical" evidence="1">
    <location>
        <begin position="20"/>
        <end position="39"/>
    </location>
</feature>
<proteinExistence type="predicted"/>
<dbReference type="Proteomes" id="UP000000925">
    <property type="component" value="Chromosome"/>
</dbReference>
<name>D5EPM9_CORAD</name>
<dbReference type="NCBIfam" id="TIGR02532">
    <property type="entry name" value="IV_pilin_GFxxxE"/>
    <property type="match status" value="1"/>
</dbReference>
<dbReference type="EMBL" id="CP001998">
    <property type="protein sequence ID" value="ADE53766.1"/>
    <property type="molecule type" value="Genomic_DNA"/>
</dbReference>
<reference evidence="2 3" key="1">
    <citation type="journal article" date="2010" name="Stand. Genomic Sci.">
        <title>Complete genome sequence of Coraliomargarita akajimensis type strain (04OKA010-24).</title>
        <authorList>
            <person name="Mavromatis K."/>
            <person name="Abt B."/>
            <person name="Brambilla E."/>
            <person name="Lapidus A."/>
            <person name="Copeland A."/>
            <person name="Deshpande S."/>
            <person name="Nolan M."/>
            <person name="Lucas S."/>
            <person name="Tice H."/>
            <person name="Cheng J.F."/>
            <person name="Han C."/>
            <person name="Detter J.C."/>
            <person name="Woyke T."/>
            <person name="Goodwin L."/>
            <person name="Pitluck S."/>
            <person name="Held B."/>
            <person name="Brettin T."/>
            <person name="Tapia R."/>
            <person name="Ivanova N."/>
            <person name="Mikhailova N."/>
            <person name="Pati A."/>
            <person name="Liolios K."/>
            <person name="Chen A."/>
            <person name="Palaniappan K."/>
            <person name="Land M."/>
            <person name="Hauser L."/>
            <person name="Chang Y.J."/>
            <person name="Jeffries C.D."/>
            <person name="Rohde M."/>
            <person name="Goker M."/>
            <person name="Bristow J."/>
            <person name="Eisen J.A."/>
            <person name="Markowitz V."/>
            <person name="Hugenholtz P."/>
            <person name="Klenk H.P."/>
            <person name="Kyrpides N.C."/>
        </authorList>
    </citation>
    <scope>NUCLEOTIDE SEQUENCE [LARGE SCALE GENOMIC DNA]</scope>
    <source>
        <strain evidence="3">DSM 45221 / IAM 15411 / JCM 23193 / KCTC 12865</strain>
    </source>
</reference>
<keyword evidence="1" id="KW-0472">Membrane</keyword>
<protein>
    <submittedName>
        <fullName evidence="2">Uncharacterized protein</fullName>
    </submittedName>
</protein>
<dbReference type="InterPro" id="IPR012902">
    <property type="entry name" value="N_methyl_site"/>
</dbReference>
<keyword evidence="1" id="KW-1133">Transmembrane helix</keyword>
<dbReference type="Pfam" id="PF07963">
    <property type="entry name" value="N_methyl"/>
    <property type="match status" value="1"/>
</dbReference>
<dbReference type="KEGG" id="caa:Caka_0742"/>
<dbReference type="AlphaFoldDB" id="D5EPM9"/>
<evidence type="ECO:0000313" key="3">
    <source>
        <dbReference type="Proteomes" id="UP000000925"/>
    </source>
</evidence>
<keyword evidence="1" id="KW-0812">Transmembrane</keyword>
<keyword evidence="3" id="KW-1185">Reference proteome</keyword>
<dbReference type="STRING" id="583355.Caka_0742"/>
<dbReference type="PROSITE" id="PS00409">
    <property type="entry name" value="PROKAR_NTER_METHYL"/>
    <property type="match status" value="1"/>
</dbReference>
<organism evidence="2 3">
    <name type="scientific">Coraliomargarita akajimensis (strain DSM 45221 / IAM 15411 / JCM 23193 / KCTC 12865 / 04OKA010-24)</name>
    <dbReference type="NCBI Taxonomy" id="583355"/>
    <lineage>
        <taxon>Bacteria</taxon>
        <taxon>Pseudomonadati</taxon>
        <taxon>Verrucomicrobiota</taxon>
        <taxon>Opitutia</taxon>
        <taxon>Puniceicoccales</taxon>
        <taxon>Coraliomargaritaceae</taxon>
        <taxon>Coraliomargarita</taxon>
    </lineage>
</organism>
<gene>
    <name evidence="2" type="ordered locus">Caka_0742</name>
</gene>
<evidence type="ECO:0000313" key="2">
    <source>
        <dbReference type="EMBL" id="ADE53766.1"/>
    </source>
</evidence>
<dbReference type="HOGENOM" id="CLU_1465859_0_0_0"/>
<dbReference type="eggNOG" id="COG4967">
    <property type="taxonomic scope" value="Bacteria"/>
</dbReference>
<evidence type="ECO:0000256" key="1">
    <source>
        <dbReference type="SAM" id="Phobius"/>
    </source>
</evidence>
<sequence>MLAHPLVSSRSKDNMQRGFTLVEVVFSLFVLTVFIVAILKTSTFTKYSAEQNLYESTALNAAIGIIEQIKGANYELLINPELDSDTDEIFTASSSTGSALQLKLAQANTISVPIITESGGDTAKTLAVSITPTLTETSKKVKNLVNTQTPAGIWVEVEYAWAHPRTGRTNTGVMRNMVSLVSTY</sequence>
<accession>D5EPM9</accession>
<dbReference type="RefSeq" id="WP_013042490.1">
    <property type="nucleotide sequence ID" value="NC_014008.1"/>
</dbReference>